<evidence type="ECO:0000313" key="3">
    <source>
        <dbReference type="Proteomes" id="UP000294933"/>
    </source>
</evidence>
<feature type="region of interest" description="Disordered" evidence="1">
    <location>
        <begin position="154"/>
        <end position="173"/>
    </location>
</feature>
<feature type="region of interest" description="Disordered" evidence="1">
    <location>
        <begin position="949"/>
        <end position="995"/>
    </location>
</feature>
<feature type="compositionally biased region" description="Basic and acidic residues" evidence="1">
    <location>
        <begin position="154"/>
        <end position="164"/>
    </location>
</feature>
<proteinExistence type="predicted"/>
<keyword evidence="3" id="KW-1185">Reference proteome</keyword>
<organism evidence="2 3">
    <name type="scientific">Rickenella mellea</name>
    <dbReference type="NCBI Taxonomy" id="50990"/>
    <lineage>
        <taxon>Eukaryota</taxon>
        <taxon>Fungi</taxon>
        <taxon>Dikarya</taxon>
        <taxon>Basidiomycota</taxon>
        <taxon>Agaricomycotina</taxon>
        <taxon>Agaricomycetes</taxon>
        <taxon>Hymenochaetales</taxon>
        <taxon>Rickenellaceae</taxon>
        <taxon>Rickenella</taxon>
    </lineage>
</organism>
<dbReference type="PANTHER" id="PTHR48125">
    <property type="entry name" value="LP07818P1"/>
    <property type="match status" value="1"/>
</dbReference>
<accession>A0A4Y7PDU7</accession>
<feature type="compositionally biased region" description="Low complexity" evidence="1">
    <location>
        <begin position="740"/>
        <end position="761"/>
    </location>
</feature>
<feature type="compositionally biased region" description="Basic residues" evidence="1">
    <location>
        <begin position="1"/>
        <end position="16"/>
    </location>
</feature>
<dbReference type="VEuPathDB" id="FungiDB:BD410DRAFT_846878"/>
<feature type="compositionally biased region" description="Polar residues" evidence="1">
    <location>
        <begin position="959"/>
        <end position="969"/>
    </location>
</feature>
<dbReference type="EMBL" id="ML170578">
    <property type="protein sequence ID" value="TDL13504.1"/>
    <property type="molecule type" value="Genomic_DNA"/>
</dbReference>
<feature type="compositionally biased region" description="Pro residues" evidence="1">
    <location>
        <begin position="807"/>
        <end position="817"/>
    </location>
</feature>
<feature type="region of interest" description="Disordered" evidence="1">
    <location>
        <begin position="736"/>
        <end position="831"/>
    </location>
</feature>
<feature type="region of interest" description="Disordered" evidence="1">
    <location>
        <begin position="1"/>
        <end position="32"/>
    </location>
</feature>
<name>A0A4Y7PDU7_9AGAM</name>
<protein>
    <submittedName>
        <fullName evidence="2">Uncharacterized protein</fullName>
    </submittedName>
</protein>
<dbReference type="Proteomes" id="UP000294933">
    <property type="component" value="Unassembled WGS sequence"/>
</dbReference>
<reference evidence="2 3" key="1">
    <citation type="submission" date="2018-06" db="EMBL/GenBank/DDBJ databases">
        <title>A transcriptomic atlas of mushroom development highlights an independent origin of complex multicellularity.</title>
        <authorList>
            <consortium name="DOE Joint Genome Institute"/>
            <person name="Krizsan K."/>
            <person name="Almasi E."/>
            <person name="Merenyi Z."/>
            <person name="Sahu N."/>
            <person name="Viragh M."/>
            <person name="Koszo T."/>
            <person name="Mondo S."/>
            <person name="Kiss B."/>
            <person name="Balint B."/>
            <person name="Kues U."/>
            <person name="Barry K."/>
            <person name="Hegedus J.C."/>
            <person name="Henrissat B."/>
            <person name="Johnson J."/>
            <person name="Lipzen A."/>
            <person name="Ohm R."/>
            <person name="Nagy I."/>
            <person name="Pangilinan J."/>
            <person name="Yan J."/>
            <person name="Xiong Y."/>
            <person name="Grigoriev I.V."/>
            <person name="Hibbett D.S."/>
            <person name="Nagy L.G."/>
        </authorList>
    </citation>
    <scope>NUCLEOTIDE SEQUENCE [LARGE SCALE GENOMIC DNA]</scope>
    <source>
        <strain evidence="2 3">SZMC22713</strain>
    </source>
</reference>
<evidence type="ECO:0000313" key="2">
    <source>
        <dbReference type="EMBL" id="TDL13504.1"/>
    </source>
</evidence>
<evidence type="ECO:0000256" key="1">
    <source>
        <dbReference type="SAM" id="MobiDB-lite"/>
    </source>
</evidence>
<feature type="compositionally biased region" description="Low complexity" evidence="1">
    <location>
        <begin position="601"/>
        <end position="619"/>
    </location>
</feature>
<dbReference type="AlphaFoldDB" id="A0A4Y7PDU7"/>
<feature type="compositionally biased region" description="Pro residues" evidence="1">
    <location>
        <begin position="772"/>
        <end position="786"/>
    </location>
</feature>
<feature type="compositionally biased region" description="Low complexity" evidence="1">
    <location>
        <begin position="787"/>
        <end position="798"/>
    </location>
</feature>
<feature type="region of interest" description="Disordered" evidence="1">
    <location>
        <begin position="556"/>
        <end position="620"/>
    </location>
</feature>
<dbReference type="PANTHER" id="PTHR48125:SF10">
    <property type="entry name" value="OS12G0136300 PROTEIN"/>
    <property type="match status" value="1"/>
</dbReference>
<sequence>MAPSKKKSSAKRRKIAHTPEQPDCPPYERPTVEDKIRGDVPYPIGPVETGLSPWVIRWVGYTPSLEHVAAGVFRDEDWAEEVREEYFGFEIALVPFNASIDPDVSGNDSECSEDQPWTESKMYFVPKRYNTHLPLLFKASMAEELREKQKALAEENEKLAEERARRKTARRKPGEKLAKLPNYGFGSLLEPDQRRWAYHSDLLTAFLAELDRVLDGRSSRYTPLDFDSEVLHTWIWREHVGATPVRHDPEGRIAFIHAVRKVGLRPYWGEILGQDENMKDGSYVGYDAPDEEDPDVSPDKYSSVDMKTVERIFQEFDRFDPNQDNWRTSAAYKATLKTGRLVRDACRYEEHRERLMQNASALFVSKNDHRKLIEDKIDQMFIALANRPAMSLDGFDRILEVLVQLYWAEDRDGLAPTPSTDFITVPMSADVHEAYKSVIDVYMLAMKFRDDGQWVDEEDGKTFTTELMLFHEDLLNVAKREEMLKSYDHLWYLLNRFAKSHADYTFRFLLNHRKKEQVCPRTNIGKYDNAIKLILGYFDEGHARLRSFARIRNLVPFPKPTRGETSSREGSAAPENTHGLGRTSPPPNPKSRPESSSRGGPAAAHTTRSPATTSPSPKSIPGTFFTDIASLYNLAKKFNGNKDWDGIQDATALAELLVRVNDSLLEDEFKARVMSQFHRVITALEMPDQTEVDEICLKLTEERACPSMAQTDYDNAVEHFTEFLTDVYSAWDRTRELGGSTSTTEPPRSTKPPSSRSSESPAPDGDGQSGGAPPPTDTRPNNPPSQPSSARSSKPPASGGNGESGEMPPPMDTPPSQPSKSSGKQQARRTVTVSDIAEAYEFAHRYAHQVERRNPTTWDEEKDGEAFQKCLERIRPALEKRQSRKQLLNDREALFEKLAKYSDDDMYGTWDYNGDNKACENMEYDDWSPIMLLFEKFFEEALMLRRESSSTAAPELGGRQTQTKTTPLSQPAARVPLKADAITPSSSLSTAPLERGALNTQTNAPRPAESVAPNPSPVNAIAPSTAPTNIATTVAALNNAISHVILAVLQGNAADPEALKKALQNLSEVHARVFAEADQIAEFLEGLGGLTKEQHSGQSRS</sequence>
<gene>
    <name evidence="2" type="ORF">BD410DRAFT_846878</name>
</gene>